<dbReference type="RefSeq" id="WP_364384852.1">
    <property type="nucleotide sequence ID" value="NZ_JBHMCF010000011.1"/>
</dbReference>
<protein>
    <submittedName>
        <fullName evidence="2">Uncharacterized protein</fullName>
    </submittedName>
</protein>
<organism evidence="2 3">
    <name type="scientific">Nonomuraea salmonea</name>
    <dbReference type="NCBI Taxonomy" id="46181"/>
    <lineage>
        <taxon>Bacteria</taxon>
        <taxon>Bacillati</taxon>
        <taxon>Actinomycetota</taxon>
        <taxon>Actinomycetes</taxon>
        <taxon>Streptosporangiales</taxon>
        <taxon>Streptosporangiaceae</taxon>
        <taxon>Nonomuraea</taxon>
    </lineage>
</organism>
<evidence type="ECO:0000256" key="1">
    <source>
        <dbReference type="SAM" id="MobiDB-lite"/>
    </source>
</evidence>
<sequence>MTGGGVNHVVKVAGTVRRPTCVFWDGLPAAFIDFDTAHRPPRATRPSPVTSPAGTTAATRRTWRT</sequence>
<name>A0ABV5NIJ2_9ACTN</name>
<keyword evidence="3" id="KW-1185">Reference proteome</keyword>
<feature type="region of interest" description="Disordered" evidence="1">
    <location>
        <begin position="38"/>
        <end position="65"/>
    </location>
</feature>
<comment type="caution">
    <text evidence="2">The sequence shown here is derived from an EMBL/GenBank/DDBJ whole genome shotgun (WGS) entry which is preliminary data.</text>
</comment>
<dbReference type="Proteomes" id="UP001589568">
    <property type="component" value="Unassembled WGS sequence"/>
</dbReference>
<proteinExistence type="predicted"/>
<evidence type="ECO:0000313" key="2">
    <source>
        <dbReference type="EMBL" id="MFB9470119.1"/>
    </source>
</evidence>
<feature type="compositionally biased region" description="Low complexity" evidence="1">
    <location>
        <begin position="53"/>
        <end position="65"/>
    </location>
</feature>
<evidence type="ECO:0000313" key="3">
    <source>
        <dbReference type="Proteomes" id="UP001589568"/>
    </source>
</evidence>
<gene>
    <name evidence="2" type="ORF">ACFFR3_11415</name>
</gene>
<reference evidence="2 3" key="1">
    <citation type="submission" date="2024-09" db="EMBL/GenBank/DDBJ databases">
        <authorList>
            <person name="Sun Q."/>
            <person name="Mori K."/>
        </authorList>
    </citation>
    <scope>NUCLEOTIDE SEQUENCE [LARGE SCALE GENOMIC DNA]</scope>
    <source>
        <strain evidence="2 3">JCM 3324</strain>
    </source>
</reference>
<dbReference type="EMBL" id="JBHMCF010000011">
    <property type="protein sequence ID" value="MFB9470119.1"/>
    <property type="molecule type" value="Genomic_DNA"/>
</dbReference>
<accession>A0ABV5NIJ2</accession>